<organism evidence="1 2">
    <name type="scientific">Racocetra persica</name>
    <dbReference type="NCBI Taxonomy" id="160502"/>
    <lineage>
        <taxon>Eukaryota</taxon>
        <taxon>Fungi</taxon>
        <taxon>Fungi incertae sedis</taxon>
        <taxon>Mucoromycota</taxon>
        <taxon>Glomeromycotina</taxon>
        <taxon>Glomeromycetes</taxon>
        <taxon>Diversisporales</taxon>
        <taxon>Gigasporaceae</taxon>
        <taxon>Racocetra</taxon>
    </lineage>
</organism>
<comment type="caution">
    <text evidence="1">The sequence shown here is derived from an EMBL/GenBank/DDBJ whole genome shotgun (WGS) entry which is preliminary data.</text>
</comment>
<accession>A0ACA9RTK7</accession>
<name>A0ACA9RTK7_9GLOM</name>
<proteinExistence type="predicted"/>
<sequence length="128" mass="15167">ILDNGQYLVLCTRKEQTELLSQALYVEIDMAFKRVHGITNEWEICAYANRYQKKFGQYLHSKYSHLLCEEYLKHIYKLCQVHFNQNIRNKAVSDETKELMYSITKLDTKEQVLNVLEKIKESGEQEAT</sequence>
<evidence type="ECO:0000313" key="1">
    <source>
        <dbReference type="EMBL" id="CAG8810568.1"/>
    </source>
</evidence>
<evidence type="ECO:0000313" key="2">
    <source>
        <dbReference type="Proteomes" id="UP000789920"/>
    </source>
</evidence>
<protein>
    <submittedName>
        <fullName evidence="1">13979_t:CDS:1</fullName>
    </submittedName>
</protein>
<feature type="non-terminal residue" evidence="1">
    <location>
        <position position="1"/>
    </location>
</feature>
<gene>
    <name evidence="1" type="ORF">RPERSI_LOCUS23111</name>
</gene>
<reference evidence="1" key="1">
    <citation type="submission" date="2021-06" db="EMBL/GenBank/DDBJ databases">
        <authorList>
            <person name="Kallberg Y."/>
            <person name="Tangrot J."/>
            <person name="Rosling A."/>
        </authorList>
    </citation>
    <scope>NUCLEOTIDE SEQUENCE</scope>
    <source>
        <strain evidence="1">MA461A</strain>
    </source>
</reference>
<feature type="non-terminal residue" evidence="1">
    <location>
        <position position="128"/>
    </location>
</feature>
<dbReference type="EMBL" id="CAJVQC010071425">
    <property type="protein sequence ID" value="CAG8810568.1"/>
    <property type="molecule type" value="Genomic_DNA"/>
</dbReference>
<dbReference type="Proteomes" id="UP000789920">
    <property type="component" value="Unassembled WGS sequence"/>
</dbReference>
<keyword evidence="2" id="KW-1185">Reference proteome</keyword>